<evidence type="ECO:0000313" key="7">
    <source>
        <dbReference type="Proteomes" id="UP000608024"/>
    </source>
</evidence>
<gene>
    <name evidence="6" type="ORF">GCM10018785_59280</name>
</gene>
<evidence type="ECO:0000256" key="1">
    <source>
        <dbReference type="ARBA" id="ARBA00010457"/>
    </source>
</evidence>
<dbReference type="SUPFAM" id="SSF49329">
    <property type="entry name" value="Cu,Zn superoxide dismutase-like"/>
    <property type="match status" value="1"/>
</dbReference>
<dbReference type="EC" id="1.15.1.1" evidence="3"/>
<dbReference type="AlphaFoldDB" id="A0A919A2M5"/>
<dbReference type="Gene3D" id="2.60.40.200">
    <property type="entry name" value="Superoxide dismutase, copper/zinc binding domain"/>
    <property type="match status" value="1"/>
</dbReference>
<organism evidence="6 7">
    <name type="scientific">Streptomyces longispororuber</name>
    <dbReference type="NCBI Taxonomy" id="68230"/>
    <lineage>
        <taxon>Bacteria</taxon>
        <taxon>Bacillati</taxon>
        <taxon>Actinomycetota</taxon>
        <taxon>Actinomycetes</taxon>
        <taxon>Kitasatosporales</taxon>
        <taxon>Streptomycetaceae</taxon>
        <taxon>Streptomyces</taxon>
    </lineage>
</organism>
<dbReference type="PROSITE" id="PS00332">
    <property type="entry name" value="SOD_CU_ZN_2"/>
    <property type="match status" value="1"/>
</dbReference>
<feature type="signal peptide" evidence="4">
    <location>
        <begin position="1"/>
        <end position="16"/>
    </location>
</feature>
<proteinExistence type="inferred from homology"/>
<sequence length="179" mass="18556">MVAGVLTSAVAAAVLAASGTTGGTDSVEVRAQGRFAPPAAFVTPSAITYDQKLVPAGSWIEVTQHSDRKGTKVQLRVKGLKAGYAYGVHVHQKPCGADPMAAGGHYQNKPSQDPGDVNPDNEVWLDFTAQPNGSGRSSAYHDWGFRRGEAASVVLHREQGGAGARLACFSVPFAPSPGA</sequence>
<feature type="domain" description="Superoxide dismutase copper/zinc binding" evidence="5">
    <location>
        <begin position="60"/>
        <end position="122"/>
    </location>
</feature>
<keyword evidence="3" id="KW-0862">Zinc</keyword>
<reference evidence="6" key="1">
    <citation type="journal article" date="2014" name="Int. J. Syst. Evol. Microbiol.">
        <title>Complete genome sequence of Corynebacterium casei LMG S-19264T (=DSM 44701T), isolated from a smear-ripened cheese.</title>
        <authorList>
            <consortium name="US DOE Joint Genome Institute (JGI-PGF)"/>
            <person name="Walter F."/>
            <person name="Albersmeier A."/>
            <person name="Kalinowski J."/>
            <person name="Ruckert C."/>
        </authorList>
    </citation>
    <scope>NUCLEOTIDE SEQUENCE</scope>
    <source>
        <strain evidence="6">JCM 4784</strain>
    </source>
</reference>
<evidence type="ECO:0000256" key="3">
    <source>
        <dbReference type="RuleBase" id="RU000393"/>
    </source>
</evidence>
<dbReference type="InterPro" id="IPR018152">
    <property type="entry name" value="SOD_Cu/Zn_BS"/>
</dbReference>
<comment type="caution">
    <text evidence="6">The sequence shown here is derived from an EMBL/GenBank/DDBJ whole genome shotgun (WGS) entry which is preliminary data.</text>
</comment>
<comment type="function">
    <text evidence="2">Destroys radicals which are normally produced within the cells and which are toxic to biological systems. May play a role in favoring mycobacterial survival in phagocytes.</text>
</comment>
<dbReference type="InterPro" id="IPR036423">
    <property type="entry name" value="SOD-like_Cu/Zn_dom_sf"/>
</dbReference>
<protein>
    <recommendedName>
        <fullName evidence="3">Superoxide dismutase [Cu-Zn]</fullName>
        <ecNumber evidence="3">1.15.1.1</ecNumber>
    </recommendedName>
</protein>
<keyword evidence="3" id="KW-0186">Copper</keyword>
<keyword evidence="3" id="KW-0560">Oxidoreductase</keyword>
<name>A0A919A2M5_9ACTN</name>
<evidence type="ECO:0000256" key="2">
    <source>
        <dbReference type="ARBA" id="ARBA00024900"/>
    </source>
</evidence>
<evidence type="ECO:0000256" key="4">
    <source>
        <dbReference type="SAM" id="SignalP"/>
    </source>
</evidence>
<dbReference type="RefSeq" id="WP_190139178.1">
    <property type="nucleotide sequence ID" value="NZ_BNBT01000129.1"/>
</dbReference>
<dbReference type="EMBL" id="BNBT01000129">
    <property type="protein sequence ID" value="GHE83482.1"/>
    <property type="molecule type" value="Genomic_DNA"/>
</dbReference>
<dbReference type="GO" id="GO:0046872">
    <property type="term" value="F:metal ion binding"/>
    <property type="evidence" value="ECO:0007669"/>
    <property type="project" value="UniProtKB-KW"/>
</dbReference>
<comment type="cofactor">
    <cofactor evidence="3">
        <name>Zn(2+)</name>
        <dbReference type="ChEBI" id="CHEBI:29105"/>
    </cofactor>
    <text evidence="3">Binds 1 zinc ion per subunit.</text>
</comment>
<keyword evidence="7" id="KW-1185">Reference proteome</keyword>
<dbReference type="GO" id="GO:0004784">
    <property type="term" value="F:superoxide dismutase activity"/>
    <property type="evidence" value="ECO:0007669"/>
    <property type="project" value="UniProtKB-EC"/>
</dbReference>
<evidence type="ECO:0000259" key="5">
    <source>
        <dbReference type="Pfam" id="PF00080"/>
    </source>
</evidence>
<accession>A0A919A2M5</accession>
<keyword evidence="4" id="KW-0732">Signal</keyword>
<comment type="similarity">
    <text evidence="1 3">Belongs to the Cu-Zn superoxide dismutase family.</text>
</comment>
<comment type="cofactor">
    <cofactor evidence="3">
        <name>Cu cation</name>
        <dbReference type="ChEBI" id="CHEBI:23378"/>
    </cofactor>
    <text evidence="3">Binds 1 copper ion per subunit.</text>
</comment>
<dbReference type="Proteomes" id="UP000608024">
    <property type="component" value="Unassembled WGS sequence"/>
</dbReference>
<evidence type="ECO:0000313" key="6">
    <source>
        <dbReference type="EMBL" id="GHE83482.1"/>
    </source>
</evidence>
<feature type="chain" id="PRO_5038468079" description="Superoxide dismutase [Cu-Zn]" evidence="4">
    <location>
        <begin position="17"/>
        <end position="179"/>
    </location>
</feature>
<dbReference type="Pfam" id="PF00080">
    <property type="entry name" value="Sod_Cu"/>
    <property type="match status" value="1"/>
</dbReference>
<dbReference type="InterPro" id="IPR001424">
    <property type="entry name" value="SOD_Cu_Zn_dom"/>
</dbReference>
<keyword evidence="3" id="KW-0479">Metal-binding</keyword>
<reference evidence="6" key="2">
    <citation type="submission" date="2020-09" db="EMBL/GenBank/DDBJ databases">
        <authorList>
            <person name="Sun Q."/>
            <person name="Ohkuma M."/>
        </authorList>
    </citation>
    <scope>NUCLEOTIDE SEQUENCE</scope>
    <source>
        <strain evidence="6">JCM 4784</strain>
    </source>
</reference>
<comment type="catalytic activity">
    <reaction evidence="3">
        <text>2 superoxide + 2 H(+) = H2O2 + O2</text>
        <dbReference type="Rhea" id="RHEA:20696"/>
        <dbReference type="ChEBI" id="CHEBI:15378"/>
        <dbReference type="ChEBI" id="CHEBI:15379"/>
        <dbReference type="ChEBI" id="CHEBI:16240"/>
        <dbReference type="ChEBI" id="CHEBI:18421"/>
        <dbReference type="EC" id="1.15.1.1"/>
    </reaction>
</comment>